<dbReference type="Proteomes" id="UP000301737">
    <property type="component" value="Unassembled WGS sequence"/>
</dbReference>
<evidence type="ECO:0008006" key="9">
    <source>
        <dbReference type="Google" id="ProtNLM"/>
    </source>
</evidence>
<feature type="transmembrane region" description="Helical" evidence="6">
    <location>
        <begin position="198"/>
        <end position="218"/>
    </location>
</feature>
<keyword evidence="2" id="KW-0813">Transport</keyword>
<dbReference type="OrthoDB" id="3900342at2759"/>
<comment type="subcellular location">
    <subcellularLocation>
        <location evidence="1">Membrane</location>
        <topology evidence="1">Multi-pass membrane protein</topology>
    </subcellularLocation>
</comment>
<feature type="transmembrane region" description="Helical" evidence="6">
    <location>
        <begin position="85"/>
        <end position="111"/>
    </location>
</feature>
<feature type="transmembrane region" description="Helical" evidence="6">
    <location>
        <begin position="450"/>
        <end position="473"/>
    </location>
</feature>
<feature type="transmembrane region" description="Helical" evidence="6">
    <location>
        <begin position="280"/>
        <end position="303"/>
    </location>
</feature>
<dbReference type="InterPro" id="IPR002293">
    <property type="entry name" value="AA/rel_permease1"/>
</dbReference>
<dbReference type="PROSITE" id="PS00218">
    <property type="entry name" value="AMINO_ACID_PERMEASE_1"/>
    <property type="match status" value="1"/>
</dbReference>
<accession>A0A4C2ECE1</accession>
<feature type="transmembrane region" description="Helical" evidence="6">
    <location>
        <begin position="132"/>
        <end position="154"/>
    </location>
</feature>
<feature type="transmembrane region" description="Helical" evidence="6">
    <location>
        <begin position="332"/>
        <end position="362"/>
    </location>
</feature>
<comment type="caution">
    <text evidence="7">The sequence shown here is derived from an EMBL/GenBank/DDBJ whole genome shotgun (WGS) entry which is preliminary data.</text>
</comment>
<dbReference type="GO" id="GO:0006865">
    <property type="term" value="P:amino acid transport"/>
    <property type="evidence" value="ECO:0007669"/>
    <property type="project" value="InterPro"/>
</dbReference>
<evidence type="ECO:0000256" key="3">
    <source>
        <dbReference type="ARBA" id="ARBA00022692"/>
    </source>
</evidence>
<dbReference type="PANTHER" id="PTHR45649">
    <property type="entry name" value="AMINO-ACID PERMEASE BAT1"/>
    <property type="match status" value="1"/>
</dbReference>
<evidence type="ECO:0000256" key="2">
    <source>
        <dbReference type="ARBA" id="ARBA00022448"/>
    </source>
</evidence>
<organism evidence="7 8">
    <name type="scientific">Zygosaccharomyces mellis</name>
    <dbReference type="NCBI Taxonomy" id="42258"/>
    <lineage>
        <taxon>Eukaryota</taxon>
        <taxon>Fungi</taxon>
        <taxon>Dikarya</taxon>
        <taxon>Ascomycota</taxon>
        <taxon>Saccharomycotina</taxon>
        <taxon>Saccharomycetes</taxon>
        <taxon>Saccharomycetales</taxon>
        <taxon>Saccharomycetaceae</taxon>
        <taxon>Zygosaccharomyces</taxon>
    </lineage>
</organism>
<dbReference type="Pfam" id="PF13520">
    <property type="entry name" value="AA_permease_2"/>
    <property type="match status" value="1"/>
</dbReference>
<evidence type="ECO:0000313" key="7">
    <source>
        <dbReference type="EMBL" id="GCF01602.1"/>
    </source>
</evidence>
<feature type="transmembrane region" description="Helical" evidence="6">
    <location>
        <begin position="166"/>
        <end position="186"/>
    </location>
</feature>
<protein>
    <recommendedName>
        <fullName evidence="9">Choline transporter</fullName>
    </recommendedName>
</protein>
<evidence type="ECO:0000313" key="8">
    <source>
        <dbReference type="Proteomes" id="UP000301737"/>
    </source>
</evidence>
<reference evidence="7 8" key="1">
    <citation type="submission" date="2019-01" db="EMBL/GenBank/DDBJ databases">
        <title>Draft Genome Sequencing of Zygosaccharomyces mellis Ca-7.</title>
        <authorList>
            <person name="Shiwa Y."/>
            <person name="Kanesaki Y."/>
            <person name="Ishige T."/>
            <person name="Mura K."/>
            <person name="Hori T."/>
            <person name="Tamura T."/>
        </authorList>
    </citation>
    <scope>NUCLEOTIDE SEQUENCE [LARGE SCALE GENOMIC DNA]</scope>
    <source>
        <strain evidence="7 8">Ca-7</strain>
    </source>
</reference>
<name>A0A4C2ECE1_9SACH</name>
<dbReference type="PIRSF" id="PIRSF006060">
    <property type="entry name" value="AA_transporter"/>
    <property type="match status" value="1"/>
</dbReference>
<dbReference type="InterPro" id="IPR004840">
    <property type="entry name" value="Amino_acid_permease_CS"/>
</dbReference>
<keyword evidence="5 6" id="KW-0472">Membrane</keyword>
<dbReference type="GO" id="GO:0016020">
    <property type="term" value="C:membrane"/>
    <property type="evidence" value="ECO:0007669"/>
    <property type="project" value="UniProtKB-SubCell"/>
</dbReference>
<feature type="transmembrane region" description="Helical" evidence="6">
    <location>
        <begin position="408"/>
        <end position="429"/>
    </location>
</feature>
<dbReference type="Gene3D" id="1.20.1740.10">
    <property type="entry name" value="Amino acid/polyamine transporter I"/>
    <property type="match status" value="1"/>
</dbReference>
<evidence type="ECO:0000256" key="6">
    <source>
        <dbReference type="SAM" id="Phobius"/>
    </source>
</evidence>
<sequence length="536" mass="58390">MRMSKEKSNNEVYEVIDVEEGHLGISDESRGDQPIRLEKKFNLLSAIASGISTGNTWTALGGAIVASLYNGGPPGIIYEFIAVSVFYWAIGASIAELASSVPASGGVYHWASMTPGKKWGPMCGWFAGWFDFLAWNFGVASNANMVATMIVYSYGLFHPETELQRWHVYICFLILCWLCCFFVMFADWALPTVNRIGSFLILGGWFVTVIVCAAMPSTTGKGYASNNFVWSKWQNNTGYSSDGFAFLLGMLNGAFSVGTPDCITHLAEEIPDAGRNLPKVLFWQISVGFITAVTYMISMFYAINNLQAIFNSNAMSPLGEIYLQATNSRGGAIGLLLVIYLPIVCAIVGCYITAGRTLYVLARDNATPFARHLGAIHPRFKSPFWATFACGLVCTCLGAIYVGSATAFNAFVGSFVLLTTAAFFLAILPNVLTKRSRLPPGSFNMGKSGYVVNAISCLYIVAFFVIYCFPYSLPATAENMNYTSVIVCGLTLVVGIWWMVHGRQNYLGPTLEQIGMDNLSIVTDDCKVVSSSGKVD</sequence>
<gene>
    <name evidence="7" type="ORF">ZYGM_000641</name>
</gene>
<keyword evidence="3 6" id="KW-0812">Transmembrane</keyword>
<feature type="transmembrane region" description="Helical" evidence="6">
    <location>
        <begin position="43"/>
        <end position="65"/>
    </location>
</feature>
<dbReference type="AlphaFoldDB" id="A0A4C2ECE1"/>
<feature type="transmembrane region" description="Helical" evidence="6">
    <location>
        <begin position="479"/>
        <end position="500"/>
    </location>
</feature>
<dbReference type="PANTHER" id="PTHR45649:SF27">
    <property type="entry name" value="CHOLINE TRANSPORTER (EUROFUNG)"/>
    <property type="match status" value="1"/>
</dbReference>
<keyword evidence="4 6" id="KW-1133">Transmembrane helix</keyword>
<evidence type="ECO:0000256" key="5">
    <source>
        <dbReference type="ARBA" id="ARBA00023136"/>
    </source>
</evidence>
<keyword evidence="8" id="KW-1185">Reference proteome</keyword>
<evidence type="ECO:0000256" key="4">
    <source>
        <dbReference type="ARBA" id="ARBA00022989"/>
    </source>
</evidence>
<proteinExistence type="predicted"/>
<evidence type="ECO:0000256" key="1">
    <source>
        <dbReference type="ARBA" id="ARBA00004141"/>
    </source>
</evidence>
<feature type="transmembrane region" description="Helical" evidence="6">
    <location>
        <begin position="383"/>
        <end position="402"/>
    </location>
</feature>
<dbReference type="EMBL" id="BIMX01000037">
    <property type="protein sequence ID" value="GCF01602.1"/>
    <property type="molecule type" value="Genomic_DNA"/>
</dbReference>
<dbReference type="GO" id="GO:0022857">
    <property type="term" value="F:transmembrane transporter activity"/>
    <property type="evidence" value="ECO:0007669"/>
    <property type="project" value="InterPro"/>
</dbReference>